<dbReference type="AlphaFoldDB" id="A0A9P6BZE4"/>
<dbReference type="Proteomes" id="UP000807342">
    <property type="component" value="Unassembled WGS sequence"/>
</dbReference>
<dbReference type="EMBL" id="MU151260">
    <property type="protein sequence ID" value="KAF9446166.1"/>
    <property type="molecule type" value="Genomic_DNA"/>
</dbReference>
<organism evidence="1 2">
    <name type="scientific">Macrolepiota fuliginosa MF-IS2</name>
    <dbReference type="NCBI Taxonomy" id="1400762"/>
    <lineage>
        <taxon>Eukaryota</taxon>
        <taxon>Fungi</taxon>
        <taxon>Dikarya</taxon>
        <taxon>Basidiomycota</taxon>
        <taxon>Agaricomycotina</taxon>
        <taxon>Agaricomycetes</taxon>
        <taxon>Agaricomycetidae</taxon>
        <taxon>Agaricales</taxon>
        <taxon>Agaricineae</taxon>
        <taxon>Agaricaceae</taxon>
        <taxon>Macrolepiota</taxon>
    </lineage>
</organism>
<protein>
    <submittedName>
        <fullName evidence="1">Uncharacterized protein</fullName>
    </submittedName>
</protein>
<name>A0A9P6BZE4_9AGAR</name>
<feature type="non-terminal residue" evidence="1">
    <location>
        <position position="240"/>
    </location>
</feature>
<reference evidence="1" key="1">
    <citation type="submission" date="2020-11" db="EMBL/GenBank/DDBJ databases">
        <authorList>
            <consortium name="DOE Joint Genome Institute"/>
            <person name="Ahrendt S."/>
            <person name="Riley R."/>
            <person name="Andreopoulos W."/>
            <person name="Labutti K."/>
            <person name="Pangilinan J."/>
            <person name="Ruiz-Duenas F.J."/>
            <person name="Barrasa J.M."/>
            <person name="Sanchez-Garcia M."/>
            <person name="Camarero S."/>
            <person name="Miyauchi S."/>
            <person name="Serrano A."/>
            <person name="Linde D."/>
            <person name="Babiker R."/>
            <person name="Drula E."/>
            <person name="Ayuso-Fernandez I."/>
            <person name="Pacheco R."/>
            <person name="Padilla G."/>
            <person name="Ferreira P."/>
            <person name="Barriuso J."/>
            <person name="Kellner H."/>
            <person name="Castanera R."/>
            <person name="Alfaro M."/>
            <person name="Ramirez L."/>
            <person name="Pisabarro A.G."/>
            <person name="Kuo A."/>
            <person name="Tritt A."/>
            <person name="Lipzen A."/>
            <person name="He G."/>
            <person name="Yan M."/>
            <person name="Ng V."/>
            <person name="Cullen D."/>
            <person name="Martin F."/>
            <person name="Rosso M.-N."/>
            <person name="Henrissat B."/>
            <person name="Hibbett D."/>
            <person name="Martinez A.T."/>
            <person name="Grigoriev I.V."/>
        </authorList>
    </citation>
    <scope>NUCLEOTIDE SEQUENCE</scope>
    <source>
        <strain evidence="1">MF-IS2</strain>
    </source>
</reference>
<sequence>MSFPHGPFHVFFSNSSGLQKIVTFPTRSAADDYWRHLQDTIDQNQYSIRRFHSQHFDAPFPPPNQELLGDLVRACCMQSCGTGVYAPTKIIPLPSHDQRPDNINGGSFYIRSVAQPNLFWSSISYGNGIRIGVRSQPTRFIIRRTTPLPFNCHPGEDILTGKDYVNIFLFPHDDAEGEVGEMVVKDHDRILVAAKMVTKEHLAQVGVGEFRFCLFERGFGVDGWVRATSRANGGERWEFV</sequence>
<comment type="caution">
    <text evidence="1">The sequence shown here is derived from an EMBL/GenBank/DDBJ whole genome shotgun (WGS) entry which is preliminary data.</text>
</comment>
<proteinExistence type="predicted"/>
<gene>
    <name evidence="1" type="ORF">P691DRAFT_804659</name>
</gene>
<dbReference type="OrthoDB" id="5364171at2759"/>
<evidence type="ECO:0000313" key="1">
    <source>
        <dbReference type="EMBL" id="KAF9446166.1"/>
    </source>
</evidence>
<accession>A0A9P6BZE4</accession>
<evidence type="ECO:0000313" key="2">
    <source>
        <dbReference type="Proteomes" id="UP000807342"/>
    </source>
</evidence>
<keyword evidence="2" id="KW-1185">Reference proteome</keyword>